<evidence type="ECO:0000313" key="1">
    <source>
        <dbReference type="EMBL" id="KAA2230122.1"/>
    </source>
</evidence>
<dbReference type="EMBL" id="VUOL01000006">
    <property type="protein sequence ID" value="KAA2230122.1"/>
    <property type="molecule type" value="Genomic_DNA"/>
</dbReference>
<evidence type="ECO:0000313" key="3">
    <source>
        <dbReference type="Proteomes" id="UP000199620"/>
    </source>
</evidence>
<reference evidence="2 3" key="1">
    <citation type="submission" date="2016-10" db="EMBL/GenBank/DDBJ databases">
        <authorList>
            <person name="Varghese N."/>
            <person name="Submissions S."/>
        </authorList>
    </citation>
    <scope>NUCLEOTIDE SEQUENCE [LARGE SCALE GENOMIC DNA]</scope>
    <source>
        <strain evidence="2 3">BS2771</strain>
    </source>
</reference>
<dbReference type="EMBL" id="LT629800">
    <property type="protein sequence ID" value="SDV02641.1"/>
    <property type="molecule type" value="Genomic_DNA"/>
</dbReference>
<name>A0A5B2UUF1_9PSED</name>
<gene>
    <name evidence="1" type="ORF">F1720_12770</name>
    <name evidence="2" type="ORF">SAMN04490181_3247</name>
</gene>
<proteinExistence type="predicted"/>
<dbReference type="AlphaFoldDB" id="A0A5B2UUF1"/>
<dbReference type="Proteomes" id="UP000325296">
    <property type="component" value="Unassembled WGS sequence"/>
</dbReference>
<evidence type="ECO:0000313" key="2">
    <source>
        <dbReference type="EMBL" id="SDV02641.1"/>
    </source>
</evidence>
<protein>
    <submittedName>
        <fullName evidence="1">Uncharacterized protein</fullName>
    </submittedName>
</protein>
<dbReference type="Proteomes" id="UP000199620">
    <property type="component" value="Chromosome I"/>
</dbReference>
<evidence type="ECO:0000313" key="4">
    <source>
        <dbReference type="Proteomes" id="UP000325296"/>
    </source>
</evidence>
<organism evidence="1 4">
    <name type="scientific">Pseudomonas brenneri</name>
    <dbReference type="NCBI Taxonomy" id="129817"/>
    <lineage>
        <taxon>Bacteria</taxon>
        <taxon>Pseudomonadati</taxon>
        <taxon>Pseudomonadota</taxon>
        <taxon>Gammaproteobacteria</taxon>
        <taxon>Pseudomonadales</taxon>
        <taxon>Pseudomonadaceae</taxon>
        <taxon>Pseudomonas</taxon>
    </lineage>
</organism>
<accession>A0A5B2UUF1</accession>
<sequence length="91" mass="9833">MLANVANDSAGCLTKPTRFTFFASKLAPTAKSSQPFVTIVGCIGHRAGLYCRAFLASRLHHLACLGKVASADRRNTEATFIECSLIEERDS</sequence>
<keyword evidence="3" id="KW-1185">Reference proteome</keyword>
<reference evidence="1 4" key="2">
    <citation type="submission" date="2019-09" db="EMBL/GenBank/DDBJ databases">
        <title>Draft genome sequence of Pseudomonas brenneri CCUG 51514(T).</title>
        <authorList>
            <person name="Tunovic T."/>
            <person name="Pineiro-Iglesias B."/>
            <person name="Unosson C."/>
            <person name="Inganas E."/>
            <person name="Ohlen M."/>
            <person name="Cardew S."/>
            <person name="Jensie-Markopoulos S."/>
            <person name="Salva-Serra F."/>
            <person name="Jaen-Luchoro D."/>
            <person name="Svensson-Stadler L."/>
            <person name="Chun J."/>
            <person name="Moore E."/>
        </authorList>
    </citation>
    <scope>NUCLEOTIDE SEQUENCE [LARGE SCALE GENOMIC DNA]</scope>
    <source>
        <strain evidence="1 4">CCUG 51514</strain>
    </source>
</reference>